<gene>
    <name evidence="2" type="ORF">KIN_04070</name>
</gene>
<name>A0A6N6JAR3_9RHOB</name>
<evidence type="ECO:0000256" key="1">
    <source>
        <dbReference type="SAM" id="SignalP"/>
    </source>
</evidence>
<dbReference type="Pfam" id="PF20569">
    <property type="entry name" value="DUF6778"/>
    <property type="match status" value="1"/>
</dbReference>
<keyword evidence="1" id="KW-0732">Signal</keyword>
<keyword evidence="3" id="KW-1185">Reference proteome</keyword>
<evidence type="ECO:0008006" key="4">
    <source>
        <dbReference type="Google" id="ProtNLM"/>
    </source>
</evidence>
<organism evidence="2 3">
    <name type="scientific">Litoreibacter roseus</name>
    <dbReference type="NCBI Taxonomy" id="2601869"/>
    <lineage>
        <taxon>Bacteria</taxon>
        <taxon>Pseudomonadati</taxon>
        <taxon>Pseudomonadota</taxon>
        <taxon>Alphaproteobacteria</taxon>
        <taxon>Rhodobacterales</taxon>
        <taxon>Roseobacteraceae</taxon>
        <taxon>Litoreibacter</taxon>
    </lineage>
</organism>
<comment type="caution">
    <text evidence="2">The sequence shown here is derived from an EMBL/GenBank/DDBJ whole genome shotgun (WGS) entry which is preliminary data.</text>
</comment>
<dbReference type="AlphaFoldDB" id="A0A6N6JAR3"/>
<feature type="signal peptide" evidence="1">
    <location>
        <begin position="1"/>
        <end position="17"/>
    </location>
</feature>
<accession>A0A6N6JAR3</accession>
<dbReference type="RefSeq" id="WP_159804277.1">
    <property type="nucleotide sequence ID" value="NZ_BLJE01000001.1"/>
</dbReference>
<dbReference type="OrthoDB" id="7836640at2"/>
<dbReference type="EMBL" id="BLJE01000001">
    <property type="protein sequence ID" value="GFE63333.1"/>
    <property type="molecule type" value="Genomic_DNA"/>
</dbReference>
<evidence type="ECO:0000313" key="2">
    <source>
        <dbReference type="EMBL" id="GFE63333.1"/>
    </source>
</evidence>
<reference evidence="2 3" key="1">
    <citation type="submission" date="2019-12" db="EMBL/GenBank/DDBJ databases">
        <title>Litoreibacter badius sp. nov., a novel bacteriochlorophyll a-containing bacterium in the genus Litoreibacter.</title>
        <authorList>
            <person name="Kanamuro M."/>
            <person name="Takabe Y."/>
            <person name="Mori K."/>
            <person name="Takaichi S."/>
            <person name="Hanada S."/>
        </authorList>
    </citation>
    <scope>NUCLEOTIDE SEQUENCE [LARGE SCALE GENOMIC DNA]</scope>
    <source>
        <strain evidence="2 3">K6</strain>
    </source>
</reference>
<evidence type="ECO:0000313" key="3">
    <source>
        <dbReference type="Proteomes" id="UP000436822"/>
    </source>
</evidence>
<feature type="chain" id="PRO_5026832825" description="Lipoprotein" evidence="1">
    <location>
        <begin position="18"/>
        <end position="202"/>
    </location>
</feature>
<dbReference type="InterPro" id="IPR046705">
    <property type="entry name" value="DUF6778"/>
</dbReference>
<dbReference type="PROSITE" id="PS51257">
    <property type="entry name" value="PROKAR_LIPOPROTEIN"/>
    <property type="match status" value="1"/>
</dbReference>
<dbReference type="Proteomes" id="UP000436822">
    <property type="component" value="Unassembled WGS sequence"/>
</dbReference>
<proteinExistence type="predicted"/>
<protein>
    <recommendedName>
        <fullName evidence="4">Lipoprotein</fullName>
    </recommendedName>
</protein>
<sequence>MIPKRLFILFTVLLAVAGCSSTWETKFDEQLDPAVTRGWNVQDIDIVIPDQLTVSNTNRYFVDADIVWHDDEFGDRRKQVATVLEDGLREGLNDLNGSRPVNFRITLTQFHALSPRARTNAPSAVHNITFYAQVFDARTGKLIVPADLIQADIEALTGFRAREAEERGETQKVRIKNHLANVIRGWAGIGPDPRRSFTTVGR</sequence>